<dbReference type="EMBL" id="JARAOO010000013">
    <property type="protein sequence ID" value="KAJ7946881.1"/>
    <property type="molecule type" value="Genomic_DNA"/>
</dbReference>
<dbReference type="Gene3D" id="1.10.510.10">
    <property type="entry name" value="Transferase(Phosphotransferase) domain 1"/>
    <property type="match status" value="2"/>
</dbReference>
<dbReference type="Proteomes" id="UP001163823">
    <property type="component" value="Chromosome 13"/>
</dbReference>
<keyword evidence="12" id="KW-1133">Transmembrane helix</keyword>
<keyword evidence="16" id="KW-0675">Receptor</keyword>
<keyword evidence="6 16" id="KW-0418">Kinase</keyword>
<dbReference type="PANTHER" id="PTHR27002:SF1097">
    <property type="entry name" value="RECEPTOR-LIKE SERINE_THREONINE-PROTEIN KINASE"/>
    <property type="match status" value="1"/>
</dbReference>
<protein>
    <recommendedName>
        <fullName evidence="1">non-specific serine/threonine protein kinase</fullName>
        <ecNumber evidence="1">2.7.11.1</ecNumber>
    </recommendedName>
</protein>
<evidence type="ECO:0000256" key="10">
    <source>
        <dbReference type="ARBA" id="ARBA00048679"/>
    </source>
</evidence>
<evidence type="ECO:0000313" key="17">
    <source>
        <dbReference type="Proteomes" id="UP001163823"/>
    </source>
</evidence>
<evidence type="ECO:0000256" key="12">
    <source>
        <dbReference type="SAM" id="Phobius"/>
    </source>
</evidence>
<dbReference type="Pfam" id="PF00069">
    <property type="entry name" value="Pkinase"/>
    <property type="match status" value="1"/>
</dbReference>
<keyword evidence="2" id="KW-0723">Serine/threonine-protein kinase</keyword>
<comment type="catalytic activity">
    <reaction evidence="10">
        <text>L-seryl-[protein] + ATP = O-phospho-L-seryl-[protein] + ADP + H(+)</text>
        <dbReference type="Rhea" id="RHEA:17989"/>
        <dbReference type="Rhea" id="RHEA-COMP:9863"/>
        <dbReference type="Rhea" id="RHEA-COMP:11604"/>
        <dbReference type="ChEBI" id="CHEBI:15378"/>
        <dbReference type="ChEBI" id="CHEBI:29999"/>
        <dbReference type="ChEBI" id="CHEBI:30616"/>
        <dbReference type="ChEBI" id="CHEBI:83421"/>
        <dbReference type="ChEBI" id="CHEBI:456216"/>
        <dbReference type="EC" id="2.7.11.1"/>
    </reaction>
</comment>
<dbReference type="PROSITE" id="PS50948">
    <property type="entry name" value="PAN"/>
    <property type="match status" value="1"/>
</dbReference>
<keyword evidence="4" id="KW-0732">Signal</keyword>
<keyword evidence="5" id="KW-0547">Nucleotide-binding</keyword>
<keyword evidence="7" id="KW-0067">ATP-binding</keyword>
<evidence type="ECO:0000256" key="4">
    <source>
        <dbReference type="ARBA" id="ARBA00022729"/>
    </source>
</evidence>
<evidence type="ECO:0000256" key="9">
    <source>
        <dbReference type="ARBA" id="ARBA00047899"/>
    </source>
</evidence>
<feature type="domain" description="Apple" evidence="15">
    <location>
        <begin position="59"/>
        <end position="140"/>
    </location>
</feature>
<dbReference type="GO" id="GO:0005886">
    <property type="term" value="C:plasma membrane"/>
    <property type="evidence" value="ECO:0007669"/>
    <property type="project" value="TreeGrafter"/>
</dbReference>
<keyword evidence="8" id="KW-1015">Disulfide bond</keyword>
<dbReference type="InterPro" id="IPR000742">
    <property type="entry name" value="EGF"/>
</dbReference>
<keyword evidence="11" id="KW-0245">EGF-like domain</keyword>
<evidence type="ECO:0000259" key="13">
    <source>
        <dbReference type="PROSITE" id="PS50011"/>
    </source>
</evidence>
<feature type="domain" description="Protein kinase" evidence="13">
    <location>
        <begin position="103"/>
        <end position="383"/>
    </location>
</feature>
<dbReference type="CDD" id="cd01098">
    <property type="entry name" value="PAN_AP_plant"/>
    <property type="match status" value="1"/>
</dbReference>
<dbReference type="InterPro" id="IPR000719">
    <property type="entry name" value="Prot_kinase_dom"/>
</dbReference>
<dbReference type="PROSITE" id="PS50026">
    <property type="entry name" value="EGF_3"/>
    <property type="match status" value="1"/>
</dbReference>
<dbReference type="InterPro" id="IPR000858">
    <property type="entry name" value="S_locus_glycoprot_dom"/>
</dbReference>
<evidence type="ECO:0000256" key="2">
    <source>
        <dbReference type="ARBA" id="ARBA00022527"/>
    </source>
</evidence>
<feature type="transmembrane region" description="Helical" evidence="12">
    <location>
        <begin position="159"/>
        <end position="176"/>
    </location>
</feature>
<keyword evidence="3" id="KW-0808">Transferase</keyword>
<dbReference type="PANTHER" id="PTHR27002">
    <property type="entry name" value="RECEPTOR-LIKE SERINE/THREONINE-PROTEIN KINASE SD1-8"/>
    <property type="match status" value="1"/>
</dbReference>
<dbReference type="Gene3D" id="3.50.4.10">
    <property type="entry name" value="Hepatocyte Growth Factor"/>
    <property type="match status" value="1"/>
</dbReference>
<dbReference type="Pfam" id="PF00954">
    <property type="entry name" value="S_locus_glycop"/>
    <property type="match status" value="1"/>
</dbReference>
<evidence type="ECO:0000256" key="11">
    <source>
        <dbReference type="PROSITE-ProRule" id="PRU00076"/>
    </source>
</evidence>
<dbReference type="GO" id="GO:0004713">
    <property type="term" value="F:protein tyrosine kinase activity"/>
    <property type="evidence" value="ECO:0007669"/>
    <property type="project" value="InterPro"/>
</dbReference>
<dbReference type="Pfam" id="PF08276">
    <property type="entry name" value="PAN_2"/>
    <property type="match status" value="1"/>
</dbReference>
<keyword evidence="17" id="KW-1185">Reference proteome</keyword>
<evidence type="ECO:0000256" key="5">
    <source>
        <dbReference type="ARBA" id="ARBA00022741"/>
    </source>
</evidence>
<name>A0AAD7KW24_QUISA</name>
<sequence>MEDLQRDECDKYGKCGPYGSCYVDDPICRCLSGFSPLSPDDWNVIDTSGGCKRNWKVDCKNGDGFLKFEGLKLPDNSQLSINRKVSPNDCEAECFKNCSCVAYTTLNIFGNGSTCLTWCGDLMDMRNFPRGGEEIYIRMARAELAIVADARRRKKIKKIVEIVISTVSGLFLLGFIDCCTIMKAKRKGHSAGISINAYEEEHPEDSLELPYFDLHTISASTNNFSSENKIGEGGYGPVYKGVLADGWEIAVKRLANNSSLDQARRKLLTWKKRFDIILGVARGLVYLHQNSRLRIVQRDLKTSNVLLDAEMFPKISDFGVARNFGADQTEEMTKKAIGTCGYMSPGICIIWVLLSEIRCVQLWGVGVGDNKWPEELGLFPPRP</sequence>
<evidence type="ECO:0000259" key="15">
    <source>
        <dbReference type="PROSITE" id="PS50948"/>
    </source>
</evidence>
<reference evidence="16" key="1">
    <citation type="journal article" date="2023" name="Science">
        <title>Elucidation of the pathway for biosynthesis of saponin adjuvants from the soapbark tree.</title>
        <authorList>
            <person name="Reed J."/>
            <person name="Orme A."/>
            <person name="El-Demerdash A."/>
            <person name="Owen C."/>
            <person name="Martin L.B.B."/>
            <person name="Misra R.C."/>
            <person name="Kikuchi S."/>
            <person name="Rejzek M."/>
            <person name="Martin A.C."/>
            <person name="Harkess A."/>
            <person name="Leebens-Mack J."/>
            <person name="Louveau T."/>
            <person name="Stephenson M.J."/>
            <person name="Osbourn A."/>
        </authorList>
    </citation>
    <scope>NUCLEOTIDE SEQUENCE</scope>
    <source>
        <strain evidence="16">S10</strain>
    </source>
</reference>
<evidence type="ECO:0000256" key="8">
    <source>
        <dbReference type="ARBA" id="ARBA00023157"/>
    </source>
</evidence>
<feature type="domain" description="EGF-like" evidence="14">
    <location>
        <begin position="5"/>
        <end position="40"/>
    </location>
</feature>
<dbReference type="EC" id="2.7.11.1" evidence="1"/>
<dbReference type="SMART" id="SM00473">
    <property type="entry name" value="PAN_AP"/>
    <property type="match status" value="1"/>
</dbReference>
<dbReference type="InterPro" id="IPR020635">
    <property type="entry name" value="Tyr_kinase_cat_dom"/>
</dbReference>
<dbReference type="GO" id="GO:0005524">
    <property type="term" value="F:ATP binding"/>
    <property type="evidence" value="ECO:0007669"/>
    <property type="project" value="UniProtKB-KW"/>
</dbReference>
<evidence type="ECO:0000256" key="3">
    <source>
        <dbReference type="ARBA" id="ARBA00022679"/>
    </source>
</evidence>
<gene>
    <name evidence="16" type="ORF">O6P43_031751</name>
</gene>
<keyword evidence="12" id="KW-0812">Transmembrane</keyword>
<comment type="catalytic activity">
    <reaction evidence="9">
        <text>L-threonyl-[protein] + ATP = O-phospho-L-threonyl-[protein] + ADP + H(+)</text>
        <dbReference type="Rhea" id="RHEA:46608"/>
        <dbReference type="Rhea" id="RHEA-COMP:11060"/>
        <dbReference type="Rhea" id="RHEA-COMP:11605"/>
        <dbReference type="ChEBI" id="CHEBI:15378"/>
        <dbReference type="ChEBI" id="CHEBI:30013"/>
        <dbReference type="ChEBI" id="CHEBI:30616"/>
        <dbReference type="ChEBI" id="CHEBI:61977"/>
        <dbReference type="ChEBI" id="CHEBI:456216"/>
        <dbReference type="EC" id="2.7.11.1"/>
    </reaction>
</comment>
<dbReference type="PROSITE" id="PS50011">
    <property type="entry name" value="PROTEIN_KINASE_DOM"/>
    <property type="match status" value="1"/>
</dbReference>
<dbReference type="FunFam" id="1.10.510.10:FF:001023">
    <property type="entry name" value="Os07g0541700 protein"/>
    <property type="match status" value="1"/>
</dbReference>
<evidence type="ECO:0000256" key="6">
    <source>
        <dbReference type="ARBA" id="ARBA00022777"/>
    </source>
</evidence>
<dbReference type="GO" id="GO:0048544">
    <property type="term" value="P:recognition of pollen"/>
    <property type="evidence" value="ECO:0007669"/>
    <property type="project" value="InterPro"/>
</dbReference>
<dbReference type="GO" id="GO:0004674">
    <property type="term" value="F:protein serine/threonine kinase activity"/>
    <property type="evidence" value="ECO:0007669"/>
    <property type="project" value="UniProtKB-KW"/>
</dbReference>
<comment type="caution">
    <text evidence="16">The sequence shown here is derived from an EMBL/GenBank/DDBJ whole genome shotgun (WGS) entry which is preliminary data.</text>
</comment>
<dbReference type="SMART" id="SM00219">
    <property type="entry name" value="TyrKc"/>
    <property type="match status" value="1"/>
</dbReference>
<evidence type="ECO:0000256" key="7">
    <source>
        <dbReference type="ARBA" id="ARBA00022840"/>
    </source>
</evidence>
<dbReference type="AlphaFoldDB" id="A0AAD7KW24"/>
<proteinExistence type="predicted"/>
<dbReference type="KEGG" id="qsa:O6P43_031751"/>
<evidence type="ECO:0000313" key="16">
    <source>
        <dbReference type="EMBL" id="KAJ7946881.1"/>
    </source>
</evidence>
<keyword evidence="12" id="KW-0472">Membrane</keyword>
<evidence type="ECO:0000256" key="1">
    <source>
        <dbReference type="ARBA" id="ARBA00012513"/>
    </source>
</evidence>
<accession>A0AAD7KW24</accession>
<dbReference type="InterPro" id="IPR011009">
    <property type="entry name" value="Kinase-like_dom_sf"/>
</dbReference>
<dbReference type="SUPFAM" id="SSF56112">
    <property type="entry name" value="Protein kinase-like (PK-like)"/>
    <property type="match status" value="1"/>
</dbReference>
<organism evidence="16 17">
    <name type="scientific">Quillaja saponaria</name>
    <name type="common">Soap bark tree</name>
    <dbReference type="NCBI Taxonomy" id="32244"/>
    <lineage>
        <taxon>Eukaryota</taxon>
        <taxon>Viridiplantae</taxon>
        <taxon>Streptophyta</taxon>
        <taxon>Embryophyta</taxon>
        <taxon>Tracheophyta</taxon>
        <taxon>Spermatophyta</taxon>
        <taxon>Magnoliopsida</taxon>
        <taxon>eudicotyledons</taxon>
        <taxon>Gunneridae</taxon>
        <taxon>Pentapetalae</taxon>
        <taxon>rosids</taxon>
        <taxon>fabids</taxon>
        <taxon>Fabales</taxon>
        <taxon>Quillajaceae</taxon>
        <taxon>Quillaja</taxon>
    </lineage>
</organism>
<evidence type="ECO:0000259" key="14">
    <source>
        <dbReference type="PROSITE" id="PS50026"/>
    </source>
</evidence>
<dbReference type="InterPro" id="IPR003609">
    <property type="entry name" value="Pan_app"/>
</dbReference>
<comment type="caution">
    <text evidence="11">Lacks conserved residue(s) required for the propagation of feature annotation.</text>
</comment>